<dbReference type="Proteomes" id="UP001311232">
    <property type="component" value="Unassembled WGS sequence"/>
</dbReference>
<dbReference type="InterPro" id="IPR001650">
    <property type="entry name" value="Helicase_C-like"/>
</dbReference>
<evidence type="ECO:0000259" key="10">
    <source>
        <dbReference type="PROSITE" id="PS51196"/>
    </source>
</evidence>
<comment type="caution">
    <text evidence="11">The sequence shown here is derived from an EMBL/GenBank/DDBJ whole genome shotgun (WGS) entry which is preliminary data.</text>
</comment>
<protein>
    <submittedName>
        <fullName evidence="11">Uncharacterized protein</fullName>
    </submittedName>
</protein>
<dbReference type="InterPro" id="IPR014018">
    <property type="entry name" value="SecA_motor_DEAD"/>
</dbReference>
<keyword evidence="6" id="KW-1278">Translocase</keyword>
<gene>
    <name evidence="11" type="ORF">CRENBAI_001182</name>
</gene>
<dbReference type="Gene3D" id="3.40.50.300">
    <property type="entry name" value="P-loop containing nucleotide triphosphate hydrolases"/>
    <property type="match status" value="2"/>
</dbReference>
<evidence type="ECO:0000256" key="3">
    <source>
        <dbReference type="ARBA" id="ARBA00022741"/>
    </source>
</evidence>
<evidence type="ECO:0000256" key="7">
    <source>
        <dbReference type="ARBA" id="ARBA00023010"/>
    </source>
</evidence>
<keyword evidence="4" id="KW-0067">ATP-binding</keyword>
<dbReference type="PANTHER" id="PTHR30612:SF0">
    <property type="entry name" value="CHLOROPLAST PROTEIN-TRANSPORTING ATPASE"/>
    <property type="match status" value="1"/>
</dbReference>
<keyword evidence="12" id="KW-1185">Reference proteome</keyword>
<dbReference type="GO" id="GO:0005524">
    <property type="term" value="F:ATP binding"/>
    <property type="evidence" value="ECO:0007669"/>
    <property type="project" value="UniProtKB-KW"/>
</dbReference>
<keyword evidence="3" id="KW-0547">Nucleotide-binding</keyword>
<dbReference type="GO" id="GO:0006605">
    <property type="term" value="P:protein targeting"/>
    <property type="evidence" value="ECO:0007669"/>
    <property type="project" value="InterPro"/>
</dbReference>
<accession>A0AAV9R885</accession>
<dbReference type="Pfam" id="PF21090">
    <property type="entry name" value="P-loop_SecA"/>
    <property type="match status" value="1"/>
</dbReference>
<evidence type="ECO:0000313" key="11">
    <source>
        <dbReference type="EMBL" id="KAK5606056.1"/>
    </source>
</evidence>
<keyword evidence="5" id="KW-0653">Protein transport</keyword>
<proteinExistence type="predicted"/>
<dbReference type="GO" id="GO:0006886">
    <property type="term" value="P:intracellular protein transport"/>
    <property type="evidence" value="ECO:0007669"/>
    <property type="project" value="InterPro"/>
</dbReference>
<dbReference type="PANTHER" id="PTHR30612">
    <property type="entry name" value="SECA INNER MEMBRANE COMPONENT OF SEC PROTEIN SECRETION SYSTEM"/>
    <property type="match status" value="1"/>
</dbReference>
<dbReference type="InterPro" id="IPR027417">
    <property type="entry name" value="P-loop_NTPase"/>
</dbReference>
<name>A0AAV9R885_9TELE</name>
<evidence type="ECO:0000256" key="8">
    <source>
        <dbReference type="ARBA" id="ARBA00023136"/>
    </source>
</evidence>
<keyword evidence="7" id="KW-0811">Translocation</keyword>
<organism evidence="11 12">
    <name type="scientific">Crenichthys baileyi</name>
    <name type="common">White River springfish</name>
    <dbReference type="NCBI Taxonomy" id="28760"/>
    <lineage>
        <taxon>Eukaryota</taxon>
        <taxon>Metazoa</taxon>
        <taxon>Chordata</taxon>
        <taxon>Craniata</taxon>
        <taxon>Vertebrata</taxon>
        <taxon>Euteleostomi</taxon>
        <taxon>Actinopterygii</taxon>
        <taxon>Neopterygii</taxon>
        <taxon>Teleostei</taxon>
        <taxon>Neoteleostei</taxon>
        <taxon>Acanthomorphata</taxon>
        <taxon>Ovalentaria</taxon>
        <taxon>Atherinomorphae</taxon>
        <taxon>Cyprinodontiformes</taxon>
        <taxon>Goodeidae</taxon>
        <taxon>Crenichthys</taxon>
    </lineage>
</organism>
<evidence type="ECO:0000259" key="9">
    <source>
        <dbReference type="PROSITE" id="PS51194"/>
    </source>
</evidence>
<dbReference type="Gene3D" id="3.90.1440.10">
    <property type="entry name" value="SecA, preprotein cross-linking domain"/>
    <property type="match status" value="1"/>
</dbReference>
<evidence type="ECO:0000256" key="1">
    <source>
        <dbReference type="ARBA" id="ARBA00022448"/>
    </source>
</evidence>
<dbReference type="EMBL" id="JAHHUM010002116">
    <property type="protein sequence ID" value="KAK5606056.1"/>
    <property type="molecule type" value="Genomic_DNA"/>
</dbReference>
<dbReference type="PROSITE" id="PS51196">
    <property type="entry name" value="SECA_MOTOR_DEAD"/>
    <property type="match status" value="1"/>
</dbReference>
<dbReference type="AlphaFoldDB" id="A0AAV9R885"/>
<dbReference type="InterPro" id="IPR000185">
    <property type="entry name" value="SecA"/>
</dbReference>
<evidence type="ECO:0000256" key="6">
    <source>
        <dbReference type="ARBA" id="ARBA00022967"/>
    </source>
</evidence>
<dbReference type="PROSITE" id="PS51194">
    <property type="entry name" value="HELICASE_CTER"/>
    <property type="match status" value="1"/>
</dbReference>
<evidence type="ECO:0000256" key="5">
    <source>
        <dbReference type="ARBA" id="ARBA00022927"/>
    </source>
</evidence>
<evidence type="ECO:0000313" key="12">
    <source>
        <dbReference type="Proteomes" id="UP001311232"/>
    </source>
</evidence>
<dbReference type="InterPro" id="IPR044722">
    <property type="entry name" value="SecA_SF2_C"/>
</dbReference>
<keyword evidence="2" id="KW-0963">Cytoplasm</keyword>
<keyword evidence="8" id="KW-0472">Membrane</keyword>
<evidence type="ECO:0000256" key="2">
    <source>
        <dbReference type="ARBA" id="ARBA00022490"/>
    </source>
</evidence>
<evidence type="ECO:0000256" key="4">
    <source>
        <dbReference type="ARBA" id="ARBA00022840"/>
    </source>
</evidence>
<sequence>MNTDGSVEELNRRPPGESCQRKVSLLLSGGFCQYMYPDTNSVLRAAEGEIRRSLHFTPCELNKTESSCSIPGFLSDLVESKLKVWIENAFLAQTMKTDQEYVLEDHGIVLVDYSCTDVLENCMKWCDGLQQFLEMKHQSKLSDMAVITNYMSNIGLLQKYKCQIYGLSGTLGQEAEIKTLRRIYEGIKTCQIPSFKRRKLFEIQGVIMKDEKEWMRKICHVVTEQTQATVYREQRAVLVICETIKRAKLIDRAFGRKVPNKKLYVNNNMDNTAISEMLQAGDVIIATNLAGRGTDLKISNSVKAAGGLFVVKTLLPKNARVEAQAFGRAGRQGSPGSGQLIVCFSQIPLNLFEKCNLDMMTAKKIRDDLAAKELRAYMDLHIPKIKKEEELFSVYLEKLKLLYKSANNNPAATDVSALNEFWGIWLLTKVSERDCIVTLTKLLKADLGKALEKLRKRQTPLSNLHHYTVHGRDLQKLGKLSETLFISCSYIQMMRRSFICGAVLGQQGGAQFVAVAGRSMLLLARRHNAGGSLAPLVPDRAEKPATAVATVFVETNADYRQRWEINGTICMYE</sequence>
<reference evidence="11 12" key="1">
    <citation type="submission" date="2021-06" db="EMBL/GenBank/DDBJ databases">
        <authorList>
            <person name="Palmer J.M."/>
        </authorList>
    </citation>
    <scope>NUCLEOTIDE SEQUENCE [LARGE SCALE GENOMIC DNA]</scope>
    <source>
        <strain evidence="11 12">MEX-2019</strain>
        <tissue evidence="11">Muscle</tissue>
    </source>
</reference>
<dbReference type="SUPFAM" id="SSF52540">
    <property type="entry name" value="P-loop containing nucleoside triphosphate hydrolases"/>
    <property type="match status" value="1"/>
</dbReference>
<feature type="domain" description="Helicase C-terminal" evidence="9">
    <location>
        <begin position="210"/>
        <end position="386"/>
    </location>
</feature>
<keyword evidence="1" id="KW-0813">Transport</keyword>
<feature type="domain" description="SecA family profile" evidence="10">
    <location>
        <begin position="1"/>
        <end position="373"/>
    </location>
</feature>